<evidence type="ECO:0000259" key="3">
    <source>
        <dbReference type="PROSITE" id="PS50915"/>
    </source>
</evidence>
<keyword evidence="5" id="KW-1185">Reference proteome</keyword>
<accession>A0AA35SJJ4</accession>
<comment type="similarity">
    <text evidence="1">Belongs to the beta/gamma-crystallin family.</text>
</comment>
<protein>
    <recommendedName>
        <fullName evidence="3">Beta/gamma crystallin 'Greek key' domain-containing protein</fullName>
    </recommendedName>
</protein>
<feature type="domain" description="Beta/gamma crystallin 'Greek key'" evidence="3">
    <location>
        <begin position="37"/>
        <end position="80"/>
    </location>
</feature>
<organism evidence="4 5">
    <name type="scientific">Geodia barretti</name>
    <name type="common">Barrett's horny sponge</name>
    <dbReference type="NCBI Taxonomy" id="519541"/>
    <lineage>
        <taxon>Eukaryota</taxon>
        <taxon>Metazoa</taxon>
        <taxon>Porifera</taxon>
        <taxon>Demospongiae</taxon>
        <taxon>Heteroscleromorpha</taxon>
        <taxon>Tetractinellida</taxon>
        <taxon>Astrophorina</taxon>
        <taxon>Geodiidae</taxon>
        <taxon>Geodia</taxon>
    </lineage>
</organism>
<evidence type="ECO:0000313" key="5">
    <source>
        <dbReference type="Proteomes" id="UP001174909"/>
    </source>
</evidence>
<evidence type="ECO:0000256" key="1">
    <source>
        <dbReference type="ARBA" id="ARBA00009646"/>
    </source>
</evidence>
<dbReference type="AlphaFoldDB" id="A0AA35SJJ4"/>
<feature type="domain" description="Beta/gamma crystallin 'Greek key'" evidence="3">
    <location>
        <begin position="94"/>
        <end position="138"/>
    </location>
</feature>
<dbReference type="InterPro" id="IPR011024">
    <property type="entry name" value="G_crystallin-like"/>
</dbReference>
<dbReference type="Gene3D" id="2.60.20.10">
    <property type="entry name" value="Crystallins"/>
    <property type="match status" value="2"/>
</dbReference>
<feature type="domain" description="Beta/gamma crystallin 'Greek key'" evidence="3">
    <location>
        <begin position="147"/>
        <end position="196"/>
    </location>
</feature>
<dbReference type="EMBL" id="CASHTH010002436">
    <property type="protein sequence ID" value="CAI8029781.1"/>
    <property type="molecule type" value="Genomic_DNA"/>
</dbReference>
<name>A0AA35SJJ4_GEOBA</name>
<proteinExistence type="inferred from homology"/>
<gene>
    <name evidence="4" type="ORF">GBAR_LOCUS16893</name>
</gene>
<dbReference type="InterPro" id="IPR001064">
    <property type="entry name" value="Beta/gamma_crystallin"/>
</dbReference>
<dbReference type="Proteomes" id="UP001174909">
    <property type="component" value="Unassembled WGS sequence"/>
</dbReference>
<dbReference type="PROSITE" id="PS50915">
    <property type="entry name" value="CRYSTALLIN_BETA_GAMMA"/>
    <property type="match status" value="3"/>
</dbReference>
<sequence length="243" mass="28045">MGYVVEPVQQTQTIGFQDNISSVRVYKGPNFSSNPNYKVIFYQHGNFHGQKLALGPGFYPNLHDTSYNFADRISSINFGSTLEVVGPEWGTIPLIVDCYEHVEFRGRKITILRDIANLRDAQGGTWFEDRISSIRISKGPDFPPHGAEVVFYEHPDFEGMPLPIRMEPSEYKKELPNLHLLPQNFGDSISAVKIEGWASSGEFTEMVFEDEFIGNRMRPEWRWEDPERRRFLGRTPRLLRNED</sequence>
<comment type="caution">
    <text evidence="4">The sequence shown here is derived from an EMBL/GenBank/DDBJ whole genome shotgun (WGS) entry which is preliminary data.</text>
</comment>
<dbReference type="SUPFAM" id="SSF49695">
    <property type="entry name" value="gamma-Crystallin-like"/>
    <property type="match status" value="1"/>
</dbReference>
<evidence type="ECO:0000313" key="4">
    <source>
        <dbReference type="EMBL" id="CAI8029781.1"/>
    </source>
</evidence>
<reference evidence="4" key="1">
    <citation type="submission" date="2023-03" db="EMBL/GenBank/DDBJ databases">
        <authorList>
            <person name="Steffen K."/>
            <person name="Cardenas P."/>
        </authorList>
    </citation>
    <scope>NUCLEOTIDE SEQUENCE</scope>
</reference>
<keyword evidence="2" id="KW-0677">Repeat</keyword>
<evidence type="ECO:0000256" key="2">
    <source>
        <dbReference type="ARBA" id="ARBA00022737"/>
    </source>
</evidence>